<dbReference type="SUPFAM" id="SSF51735">
    <property type="entry name" value="NAD(P)-binding Rossmann-fold domains"/>
    <property type="match status" value="1"/>
</dbReference>
<dbReference type="Gene3D" id="3.40.50.720">
    <property type="entry name" value="NAD(P)-binding Rossmann-like Domain"/>
    <property type="match status" value="1"/>
</dbReference>
<dbReference type="InterPro" id="IPR051604">
    <property type="entry name" value="Ergot_Alk_Oxidoreductase"/>
</dbReference>
<name>A0ABP6TAG8_9ACTN</name>
<keyword evidence="3" id="KW-1185">Reference proteome</keyword>
<gene>
    <name evidence="2" type="ORF">GCM10020369_74250</name>
</gene>
<reference evidence="3" key="1">
    <citation type="journal article" date="2019" name="Int. J. Syst. Evol. Microbiol.">
        <title>The Global Catalogue of Microorganisms (GCM) 10K type strain sequencing project: providing services to taxonomists for standard genome sequencing and annotation.</title>
        <authorList>
            <consortium name="The Broad Institute Genomics Platform"/>
            <consortium name="The Broad Institute Genome Sequencing Center for Infectious Disease"/>
            <person name="Wu L."/>
            <person name="Ma J."/>
        </authorList>
    </citation>
    <scope>NUCLEOTIDE SEQUENCE [LARGE SCALE GENOMIC DNA]</scope>
    <source>
        <strain evidence="3">JCM 9458</strain>
    </source>
</reference>
<dbReference type="PANTHER" id="PTHR43162">
    <property type="match status" value="1"/>
</dbReference>
<dbReference type="EMBL" id="BAAAYN010000058">
    <property type="protein sequence ID" value="GAA3396676.1"/>
    <property type="molecule type" value="Genomic_DNA"/>
</dbReference>
<protein>
    <submittedName>
        <fullName evidence="2">NAD(P)H-binding protein</fullName>
    </submittedName>
</protein>
<feature type="domain" description="NAD(P)-binding" evidence="1">
    <location>
        <begin position="7"/>
        <end position="172"/>
    </location>
</feature>
<dbReference type="InterPro" id="IPR036291">
    <property type="entry name" value="NAD(P)-bd_dom_sf"/>
</dbReference>
<dbReference type="Proteomes" id="UP001501676">
    <property type="component" value="Unassembled WGS sequence"/>
</dbReference>
<dbReference type="Pfam" id="PF13460">
    <property type="entry name" value="NAD_binding_10"/>
    <property type="match status" value="1"/>
</dbReference>
<dbReference type="PANTHER" id="PTHR43162:SF1">
    <property type="entry name" value="PRESTALK A DIFFERENTIATION PROTEIN A"/>
    <property type="match status" value="1"/>
</dbReference>
<evidence type="ECO:0000259" key="1">
    <source>
        <dbReference type="Pfam" id="PF13460"/>
    </source>
</evidence>
<proteinExistence type="predicted"/>
<evidence type="ECO:0000313" key="2">
    <source>
        <dbReference type="EMBL" id="GAA3396676.1"/>
    </source>
</evidence>
<accession>A0ABP6TAG8</accession>
<sequence length="272" mass="28811">MPFLVTGATGRVGRCVVDQLLAAGAEVRALTRHPERAGLPSGVQVVGGDLDRPDELGAAFAGVTHAYLIAMTADPEALVAAARKAGVRRVVVLSSATAAQPGDSWHRAVEKAVEEAGLEWTHVRPGMFAANLLDWAEVIRSGQPVREPIAAARQAPIHEADVAAVAVAALLDDRAAGSIHTISGPESLTKPEQAAALGAALGRPVPFEEIDPSEWRTAVSAYLPAEVADWMLGLWTRAAEQPDPVSDTVEQVTGRPARTLREWADDHREAFR</sequence>
<dbReference type="InterPro" id="IPR016040">
    <property type="entry name" value="NAD(P)-bd_dom"/>
</dbReference>
<evidence type="ECO:0000313" key="3">
    <source>
        <dbReference type="Proteomes" id="UP001501676"/>
    </source>
</evidence>
<organism evidence="2 3">
    <name type="scientific">Cryptosporangium minutisporangium</name>
    <dbReference type="NCBI Taxonomy" id="113569"/>
    <lineage>
        <taxon>Bacteria</taxon>
        <taxon>Bacillati</taxon>
        <taxon>Actinomycetota</taxon>
        <taxon>Actinomycetes</taxon>
        <taxon>Cryptosporangiales</taxon>
        <taxon>Cryptosporangiaceae</taxon>
        <taxon>Cryptosporangium</taxon>
    </lineage>
</organism>
<comment type="caution">
    <text evidence="2">The sequence shown here is derived from an EMBL/GenBank/DDBJ whole genome shotgun (WGS) entry which is preliminary data.</text>
</comment>
<dbReference type="RefSeq" id="WP_345732987.1">
    <property type="nucleotide sequence ID" value="NZ_BAAAYN010000058.1"/>
</dbReference>